<feature type="region of interest" description="Disordered" evidence="10">
    <location>
        <begin position="31"/>
        <end position="126"/>
    </location>
</feature>
<dbReference type="Gene3D" id="1.20.5.3310">
    <property type="match status" value="1"/>
</dbReference>
<comment type="function">
    <text evidence="9">Part of the twin-arginine translocation (Tat) system that transports large folded proteins containing a characteristic twin-arginine motif in their signal peptide across membranes. TatA could form the protein-conducting channel of the Tat system.</text>
</comment>
<organism evidence="11 12">
    <name type="scientific">Corynebacterium stationis</name>
    <dbReference type="NCBI Taxonomy" id="1705"/>
    <lineage>
        <taxon>Bacteria</taxon>
        <taxon>Bacillati</taxon>
        <taxon>Actinomycetota</taxon>
        <taxon>Actinomycetes</taxon>
        <taxon>Mycobacteriales</taxon>
        <taxon>Corynebacteriaceae</taxon>
        <taxon>Corynebacterium</taxon>
    </lineage>
</organism>
<dbReference type="NCBIfam" id="NF001854">
    <property type="entry name" value="PRK00575.1"/>
    <property type="match status" value="1"/>
</dbReference>
<keyword evidence="8 9" id="KW-0472">Membrane</keyword>
<dbReference type="InterPro" id="IPR003369">
    <property type="entry name" value="TatA/B/E"/>
</dbReference>
<evidence type="ECO:0000256" key="3">
    <source>
        <dbReference type="ARBA" id="ARBA00022475"/>
    </source>
</evidence>
<evidence type="ECO:0000256" key="6">
    <source>
        <dbReference type="ARBA" id="ARBA00022989"/>
    </source>
</evidence>
<dbReference type="HAMAP" id="MF_00236">
    <property type="entry name" value="TatA_E"/>
    <property type="match status" value="1"/>
</dbReference>
<keyword evidence="6 9" id="KW-1133">Transmembrane helix</keyword>
<reference evidence="12" key="1">
    <citation type="submission" date="2016-02" db="EMBL/GenBank/DDBJ databases">
        <authorList>
            <person name="Kaur G."/>
            <person name="Nair G.R."/>
            <person name="Mayilraj S."/>
        </authorList>
    </citation>
    <scope>NUCLEOTIDE SEQUENCE [LARGE SCALE GENOMIC DNA]</scope>
    <source>
        <strain evidence="12">GA-15</strain>
    </source>
</reference>
<dbReference type="GO" id="GO:0008320">
    <property type="term" value="F:protein transmembrane transporter activity"/>
    <property type="evidence" value="ECO:0007669"/>
    <property type="project" value="UniProtKB-UniRule"/>
</dbReference>
<evidence type="ECO:0000313" key="11">
    <source>
        <dbReference type="EMBL" id="OAH27271.1"/>
    </source>
</evidence>
<evidence type="ECO:0000256" key="8">
    <source>
        <dbReference type="ARBA" id="ARBA00023136"/>
    </source>
</evidence>
<evidence type="ECO:0000256" key="4">
    <source>
        <dbReference type="ARBA" id="ARBA00022692"/>
    </source>
</evidence>
<dbReference type="GO" id="GO:0043953">
    <property type="term" value="P:protein transport by the Tat complex"/>
    <property type="evidence" value="ECO:0007669"/>
    <property type="project" value="UniProtKB-UniRule"/>
</dbReference>
<comment type="caution">
    <text evidence="11">The sequence shown here is derived from an EMBL/GenBank/DDBJ whole genome shotgun (WGS) entry which is preliminary data.</text>
</comment>
<keyword evidence="5 9" id="KW-0653">Protein transport</keyword>
<dbReference type="PANTHER" id="PTHR42982">
    <property type="entry name" value="SEC-INDEPENDENT PROTEIN TRANSLOCASE PROTEIN TATA"/>
    <property type="match status" value="1"/>
</dbReference>
<evidence type="ECO:0000256" key="7">
    <source>
        <dbReference type="ARBA" id="ARBA00023010"/>
    </source>
</evidence>
<keyword evidence="3 9" id="KW-1003">Cell membrane</keyword>
<name>A0A177IG95_9CORY</name>
<proteinExistence type="inferred from homology"/>
<dbReference type="STRING" id="1705.CA21670_05795"/>
<feature type="transmembrane region" description="Helical" evidence="9">
    <location>
        <begin position="6"/>
        <end position="22"/>
    </location>
</feature>
<keyword evidence="7 9" id="KW-0811">Translocation</keyword>
<dbReference type="OrthoDB" id="5245163at2"/>
<accession>A0A177IG95</accession>
<comment type="similarity">
    <text evidence="9">Belongs to the TatA/E family.</text>
</comment>
<dbReference type="Pfam" id="PF02416">
    <property type="entry name" value="TatA_B_E"/>
    <property type="match status" value="1"/>
</dbReference>
<evidence type="ECO:0000313" key="12">
    <source>
        <dbReference type="Proteomes" id="UP000076947"/>
    </source>
</evidence>
<dbReference type="NCBIfam" id="TIGR01411">
    <property type="entry name" value="tatAE"/>
    <property type="match status" value="1"/>
</dbReference>
<evidence type="ECO:0000256" key="2">
    <source>
        <dbReference type="ARBA" id="ARBA00022448"/>
    </source>
</evidence>
<comment type="subunit">
    <text evidence="9">The Tat system comprises two distinct complexes: a TatABC complex, containing multiple copies of TatA, TatB and TatC subunits, and a separate TatA complex, containing only TatA subunits. Substrates initially bind to the TatABC complex, which probably triggers association of the separate TatA complex to form the active translocon.</text>
</comment>
<dbReference type="RefSeq" id="WP_066839841.1">
    <property type="nucleotide sequence ID" value="NZ_LSTQ01000022.1"/>
</dbReference>
<evidence type="ECO:0000256" key="1">
    <source>
        <dbReference type="ARBA" id="ARBA00004162"/>
    </source>
</evidence>
<evidence type="ECO:0000256" key="9">
    <source>
        <dbReference type="HAMAP-Rule" id="MF_00236"/>
    </source>
</evidence>
<gene>
    <name evidence="9" type="primary">tatA</name>
    <name evidence="11" type="ORF">AYJ05_05260</name>
</gene>
<comment type="subcellular location">
    <subcellularLocation>
        <location evidence="1 9">Cell membrane</location>
        <topology evidence="1 9">Single-pass membrane protein</topology>
    </subcellularLocation>
</comment>
<feature type="compositionally biased region" description="Basic and acidic residues" evidence="10">
    <location>
        <begin position="39"/>
        <end position="58"/>
    </location>
</feature>
<feature type="compositionally biased region" description="Low complexity" evidence="10">
    <location>
        <begin position="75"/>
        <end position="126"/>
    </location>
</feature>
<dbReference type="InterPro" id="IPR006312">
    <property type="entry name" value="TatA/E"/>
</dbReference>
<dbReference type="GO" id="GO:0033281">
    <property type="term" value="C:TAT protein transport complex"/>
    <property type="evidence" value="ECO:0007669"/>
    <property type="project" value="UniProtKB-UniRule"/>
</dbReference>
<dbReference type="EMBL" id="LSTQ01000022">
    <property type="protein sequence ID" value="OAH27271.1"/>
    <property type="molecule type" value="Genomic_DNA"/>
</dbReference>
<dbReference type="AlphaFoldDB" id="A0A177IG95"/>
<dbReference type="Proteomes" id="UP000076947">
    <property type="component" value="Unassembled WGS sequence"/>
</dbReference>
<keyword evidence="4 9" id="KW-0812">Transmembrane</keyword>
<dbReference type="PANTHER" id="PTHR42982:SF8">
    <property type="entry name" value="SEC-INDEPENDENT PROTEIN TRANSLOCASE PROTEIN TATA"/>
    <property type="match status" value="1"/>
</dbReference>
<keyword evidence="12" id="KW-1185">Reference proteome</keyword>
<keyword evidence="2 9" id="KW-0813">Transport</keyword>
<sequence>MPNLGAVEIILIIVVIVLLFGARKLPDLARSVGRSMRIFKSEVTEMTNESKAREENKPQGEITQGNGDDQFWQDPNMQPRQYPQQNNPQGGQPQQGYPQGGHPQQQNWNNPQQGNNYGNNYPPQQQ</sequence>
<protein>
    <recommendedName>
        <fullName evidence="9">Sec-independent protein translocase protein TatA</fullName>
    </recommendedName>
</protein>
<evidence type="ECO:0000256" key="10">
    <source>
        <dbReference type="SAM" id="MobiDB-lite"/>
    </source>
</evidence>
<evidence type="ECO:0000256" key="5">
    <source>
        <dbReference type="ARBA" id="ARBA00022927"/>
    </source>
</evidence>